<dbReference type="Pfam" id="PF07589">
    <property type="entry name" value="PEP-CTERM"/>
    <property type="match status" value="1"/>
</dbReference>
<reference evidence="3 4" key="1">
    <citation type="journal article" date="2020" name="Arch. Microbiol.">
        <title>Bradyrhizobium campsiandrae sp. nov., a nitrogen-fixing bacterial strain isolated from a native leguminous tree from the Amazon adapted to flooded conditions.</title>
        <authorList>
            <person name="Cabral Michel D."/>
            <person name="Martins da Costa E."/>
            <person name="Azarias Guimaraes A."/>
            <person name="Soares de Carvalho T."/>
            <person name="Santos de Castro Caputo P."/>
            <person name="Willems A."/>
            <person name="de Souza Moreira F.M."/>
        </authorList>
    </citation>
    <scope>NUCLEOTIDE SEQUENCE [LARGE SCALE GENOMIC DNA]</scope>
    <source>
        <strain evidence="4">INPA 384B</strain>
    </source>
</reference>
<feature type="chain" id="PRO_5047131245" evidence="1">
    <location>
        <begin position="29"/>
        <end position="209"/>
    </location>
</feature>
<organism evidence="3 4">
    <name type="scientific">Bradyrhizobium campsiandrae</name>
    <dbReference type="NCBI Taxonomy" id="1729892"/>
    <lineage>
        <taxon>Bacteria</taxon>
        <taxon>Pseudomonadati</taxon>
        <taxon>Pseudomonadota</taxon>
        <taxon>Alphaproteobacteria</taxon>
        <taxon>Hyphomicrobiales</taxon>
        <taxon>Nitrobacteraceae</taxon>
        <taxon>Bradyrhizobium</taxon>
    </lineage>
</organism>
<feature type="domain" description="Ice-binding protein C-terminal" evidence="2">
    <location>
        <begin position="183"/>
        <end position="205"/>
    </location>
</feature>
<evidence type="ECO:0000259" key="2">
    <source>
        <dbReference type="Pfam" id="PF07589"/>
    </source>
</evidence>
<protein>
    <submittedName>
        <fullName evidence="3">PEP-CTERM sorting domain-containing protein</fullName>
    </submittedName>
</protein>
<dbReference type="Proteomes" id="UP000639516">
    <property type="component" value="Unassembled WGS sequence"/>
</dbReference>
<name>A0ABR7U7V0_9BRAD</name>
<evidence type="ECO:0000313" key="4">
    <source>
        <dbReference type="Proteomes" id="UP000639516"/>
    </source>
</evidence>
<dbReference type="EMBL" id="JAATTO010000022">
    <property type="protein sequence ID" value="MBC9979893.1"/>
    <property type="molecule type" value="Genomic_DNA"/>
</dbReference>
<comment type="caution">
    <text evidence="3">The sequence shown here is derived from an EMBL/GenBank/DDBJ whole genome shotgun (WGS) entry which is preliminary data.</text>
</comment>
<evidence type="ECO:0000313" key="3">
    <source>
        <dbReference type="EMBL" id="MBC9979893.1"/>
    </source>
</evidence>
<dbReference type="NCBIfam" id="TIGR02595">
    <property type="entry name" value="PEP_CTERM"/>
    <property type="match status" value="1"/>
</dbReference>
<proteinExistence type="predicted"/>
<evidence type="ECO:0000256" key="1">
    <source>
        <dbReference type="SAM" id="SignalP"/>
    </source>
</evidence>
<feature type="signal peptide" evidence="1">
    <location>
        <begin position="1"/>
        <end position="28"/>
    </location>
</feature>
<dbReference type="InterPro" id="IPR013424">
    <property type="entry name" value="Ice-binding_C"/>
</dbReference>
<dbReference type="RefSeq" id="WP_188096905.1">
    <property type="nucleotide sequence ID" value="NZ_JAANIH010000004.1"/>
</dbReference>
<gene>
    <name evidence="3" type="ORF">HA482_16960</name>
</gene>
<accession>A0ABR7U7V0</accession>
<keyword evidence="4" id="KW-1185">Reference proteome</keyword>
<keyword evidence="1" id="KW-0732">Signal</keyword>
<sequence length="209" mass="21453">MTARNRLFCAMACALIAGSALLPSSARAALYDFENQSIGTETPFTLVSAGLSATFAGPAGVDPGAFGISSNFLTPTGFQYRLMNGDFLTIGSAFGAAGSALTIVFSAPVTAFSLDFGLDDPSHATTLAFLTNASGSGSADGSLTSGYRYPEGTLSYAGGPFTTITLQSNAIDFQIDNLRVTPAVPEPESVVLFAVGLAGLVLRRRQAKA</sequence>